<evidence type="ECO:0000256" key="2">
    <source>
        <dbReference type="PROSITE-ProRule" id="PRU00117"/>
    </source>
</evidence>
<dbReference type="SUPFAM" id="SSF54791">
    <property type="entry name" value="Eukaryotic type KH-domain (KH-domain type I)"/>
    <property type="match status" value="2"/>
</dbReference>
<gene>
    <name evidence="5" type="ORF">CSSPJE1EN2_LOCUS1346</name>
</gene>
<proteinExistence type="predicted"/>
<dbReference type="SMART" id="SM00322">
    <property type="entry name" value="KH"/>
    <property type="match status" value="2"/>
</dbReference>
<evidence type="ECO:0000256" key="3">
    <source>
        <dbReference type="SAM" id="MobiDB-lite"/>
    </source>
</evidence>
<keyword evidence="2" id="KW-0694">RNA-binding</keyword>
<feature type="region of interest" description="Disordered" evidence="3">
    <location>
        <begin position="93"/>
        <end position="192"/>
    </location>
</feature>
<organism evidence="5 6">
    <name type="scientific">Sphagnum jensenii</name>
    <dbReference type="NCBI Taxonomy" id="128206"/>
    <lineage>
        <taxon>Eukaryota</taxon>
        <taxon>Viridiplantae</taxon>
        <taxon>Streptophyta</taxon>
        <taxon>Embryophyta</taxon>
        <taxon>Bryophyta</taxon>
        <taxon>Sphagnophytina</taxon>
        <taxon>Sphagnopsida</taxon>
        <taxon>Sphagnales</taxon>
        <taxon>Sphagnaceae</taxon>
        <taxon>Sphagnum</taxon>
    </lineage>
</organism>
<dbReference type="CDD" id="cd00105">
    <property type="entry name" value="KH-I"/>
    <property type="match status" value="2"/>
</dbReference>
<dbReference type="InterPro" id="IPR036612">
    <property type="entry name" value="KH_dom_type_1_sf"/>
</dbReference>
<dbReference type="Gene3D" id="3.30.1370.10">
    <property type="entry name" value="K Homology domain, type 1"/>
    <property type="match status" value="2"/>
</dbReference>
<dbReference type="EMBL" id="OZ023702">
    <property type="protein sequence ID" value="CAK9858351.1"/>
    <property type="molecule type" value="Genomic_DNA"/>
</dbReference>
<name>A0ABP1A747_9BRYO</name>
<accession>A0ABP1A747</accession>
<feature type="region of interest" description="Disordered" evidence="3">
    <location>
        <begin position="507"/>
        <end position="587"/>
    </location>
</feature>
<feature type="domain" description="K Homology" evidence="4">
    <location>
        <begin position="276"/>
        <end position="349"/>
    </location>
</feature>
<feature type="compositionally biased region" description="Low complexity" evidence="3">
    <location>
        <begin position="566"/>
        <end position="587"/>
    </location>
</feature>
<protein>
    <recommendedName>
        <fullName evidence="4">K Homology domain-containing protein</fullName>
    </recommendedName>
</protein>
<dbReference type="InterPro" id="IPR004087">
    <property type="entry name" value="KH_dom"/>
</dbReference>
<dbReference type="Proteomes" id="UP001497522">
    <property type="component" value="Chromosome 1"/>
</dbReference>
<feature type="compositionally biased region" description="Low complexity" evidence="3">
    <location>
        <begin position="507"/>
        <end position="543"/>
    </location>
</feature>
<dbReference type="PANTHER" id="PTHR10288">
    <property type="entry name" value="KH DOMAIN CONTAINING RNA BINDING PROTEIN"/>
    <property type="match status" value="1"/>
</dbReference>
<feature type="compositionally biased region" description="Pro residues" evidence="3">
    <location>
        <begin position="371"/>
        <end position="386"/>
    </location>
</feature>
<evidence type="ECO:0000313" key="5">
    <source>
        <dbReference type="EMBL" id="CAK9858351.1"/>
    </source>
</evidence>
<feature type="compositionally biased region" description="Polar residues" evidence="3">
    <location>
        <begin position="546"/>
        <end position="555"/>
    </location>
</feature>
<feature type="compositionally biased region" description="Low complexity" evidence="3">
    <location>
        <begin position="478"/>
        <end position="495"/>
    </location>
</feature>
<evidence type="ECO:0000313" key="6">
    <source>
        <dbReference type="Proteomes" id="UP001497522"/>
    </source>
</evidence>
<feature type="region of interest" description="Disordered" evidence="3">
    <location>
        <begin position="350"/>
        <end position="495"/>
    </location>
</feature>
<dbReference type="InterPro" id="IPR004088">
    <property type="entry name" value="KH_dom_type_1"/>
</dbReference>
<sequence>MADGGGFTAVEESNAPRVENKRKFDDASGVVVADESGLRYSYSNNNAKAGDDDSGLPAATPAPVSYNSVAPPMSEFELAKQRAELIAARLVTGAELKRPRTEENNSDEQQQQNGVDRSNGSDFDQGYPDHNQEGDRPPEDDHAEQLHHHQQQQQQQQHHHQQFQHPPLQDYQQPQYYNHQGDGSTQSKNIDVPNSKVGLIIGKGGETIKYLQQQSGARIQVARDADSDPRLSTRQVEIMGSAEQISHAEQLVRDVIAEASSGGPGGHGGRGYGPISGEQIQVKVPNNKVGLIIGRGGETIKSLQSRSGVRIQVQNDSETEPGATERIVTLIGNKKATDIAYDMIKEVIDENRVPRGPPGGYHNQHGGYRPSGPPQQWGPPSAPPPSYGGYSQATQYPGPQQYQGPPQAYGAYPQQPSSGYTSSGWDQRSPATAAQPLQQGSYDYYAQQGQQPPQTAPVGGTTTDTTAYGYGQQGYYGGYQQQQQPPQAAGYADQTGAYGQQQGYTQQGYSQQGYNGYGYAQPSQQQGDQQGYSQQGFSYGQPQAGYATTQPTEGSTPAAPSGYDYTATATPAPSSATAPVAAPTAQS</sequence>
<feature type="domain" description="K Homology" evidence="4">
    <location>
        <begin position="184"/>
        <end position="257"/>
    </location>
</feature>
<feature type="compositionally biased region" description="Polar residues" evidence="3">
    <location>
        <begin position="417"/>
        <end position="441"/>
    </location>
</feature>
<reference evidence="5 6" key="1">
    <citation type="submission" date="2024-03" db="EMBL/GenBank/DDBJ databases">
        <authorList>
            <consortium name="ELIXIR-Norway"/>
            <consortium name="Elixir Norway"/>
        </authorList>
    </citation>
    <scope>NUCLEOTIDE SEQUENCE [LARGE SCALE GENOMIC DNA]</scope>
</reference>
<feature type="compositionally biased region" description="Low complexity" evidence="3">
    <location>
        <begin position="446"/>
        <end position="470"/>
    </location>
</feature>
<feature type="compositionally biased region" description="Low complexity" evidence="3">
    <location>
        <begin position="387"/>
        <end position="416"/>
    </location>
</feature>
<feature type="compositionally biased region" description="Low complexity" evidence="3">
    <location>
        <begin position="163"/>
        <end position="177"/>
    </location>
</feature>
<keyword evidence="6" id="KW-1185">Reference proteome</keyword>
<keyword evidence="1" id="KW-0677">Repeat</keyword>
<evidence type="ECO:0000259" key="4">
    <source>
        <dbReference type="SMART" id="SM00322"/>
    </source>
</evidence>
<evidence type="ECO:0000256" key="1">
    <source>
        <dbReference type="ARBA" id="ARBA00022737"/>
    </source>
</evidence>
<dbReference type="Pfam" id="PF00013">
    <property type="entry name" value="KH_1"/>
    <property type="match status" value="2"/>
</dbReference>
<feature type="region of interest" description="Disordered" evidence="3">
    <location>
        <begin position="1"/>
        <end position="69"/>
    </location>
</feature>
<dbReference type="PROSITE" id="PS50084">
    <property type="entry name" value="KH_TYPE_1"/>
    <property type="match status" value="2"/>
</dbReference>
<feature type="compositionally biased region" description="Basic and acidic residues" evidence="3">
    <location>
        <begin position="130"/>
        <end position="147"/>
    </location>
</feature>